<feature type="compositionally biased region" description="Polar residues" evidence="1">
    <location>
        <begin position="103"/>
        <end position="119"/>
    </location>
</feature>
<dbReference type="Proteomes" id="UP000235145">
    <property type="component" value="Unassembled WGS sequence"/>
</dbReference>
<evidence type="ECO:0000313" key="2">
    <source>
        <dbReference type="EMBL" id="KAJ0227289.1"/>
    </source>
</evidence>
<comment type="caution">
    <text evidence="2">The sequence shown here is derived from an EMBL/GenBank/DDBJ whole genome shotgun (WGS) entry which is preliminary data.</text>
</comment>
<accession>A0A9R1XVF2</accession>
<evidence type="ECO:0000313" key="3">
    <source>
        <dbReference type="Proteomes" id="UP000235145"/>
    </source>
</evidence>
<name>A0A9R1XVF2_LACSA</name>
<sequence>MITLSSAFKKENSLDDEGKCLMAHIVESHADTNSIGTLDVDPSQATADLKTEWDATTAYQCSISNSKPEDQSKSSTSDESSIHHEPHDKVLSEHTIDEIPCSVTKTRTLKSNNQISSDSAVEKKSKPNVKGKNLGIKVCYR</sequence>
<proteinExistence type="predicted"/>
<reference evidence="2 3" key="1">
    <citation type="journal article" date="2017" name="Nat. Commun.">
        <title>Genome assembly with in vitro proximity ligation data and whole-genome triplication in lettuce.</title>
        <authorList>
            <person name="Reyes-Chin-Wo S."/>
            <person name="Wang Z."/>
            <person name="Yang X."/>
            <person name="Kozik A."/>
            <person name="Arikit S."/>
            <person name="Song C."/>
            <person name="Xia L."/>
            <person name="Froenicke L."/>
            <person name="Lavelle D.O."/>
            <person name="Truco M.J."/>
            <person name="Xia R."/>
            <person name="Zhu S."/>
            <person name="Xu C."/>
            <person name="Xu H."/>
            <person name="Xu X."/>
            <person name="Cox K."/>
            <person name="Korf I."/>
            <person name="Meyers B.C."/>
            <person name="Michelmore R.W."/>
        </authorList>
    </citation>
    <scope>NUCLEOTIDE SEQUENCE [LARGE SCALE GENOMIC DNA]</scope>
    <source>
        <strain evidence="3">cv. Salinas</strain>
        <tissue evidence="2">Seedlings</tissue>
    </source>
</reference>
<feature type="compositionally biased region" description="Basic and acidic residues" evidence="1">
    <location>
        <begin position="80"/>
        <end position="97"/>
    </location>
</feature>
<feature type="region of interest" description="Disordered" evidence="1">
    <location>
        <begin position="62"/>
        <end position="135"/>
    </location>
</feature>
<gene>
    <name evidence="2" type="ORF">LSAT_V11C100033930</name>
</gene>
<organism evidence="2 3">
    <name type="scientific">Lactuca sativa</name>
    <name type="common">Garden lettuce</name>
    <dbReference type="NCBI Taxonomy" id="4236"/>
    <lineage>
        <taxon>Eukaryota</taxon>
        <taxon>Viridiplantae</taxon>
        <taxon>Streptophyta</taxon>
        <taxon>Embryophyta</taxon>
        <taxon>Tracheophyta</taxon>
        <taxon>Spermatophyta</taxon>
        <taxon>Magnoliopsida</taxon>
        <taxon>eudicotyledons</taxon>
        <taxon>Gunneridae</taxon>
        <taxon>Pentapetalae</taxon>
        <taxon>asterids</taxon>
        <taxon>campanulids</taxon>
        <taxon>Asterales</taxon>
        <taxon>Asteraceae</taxon>
        <taxon>Cichorioideae</taxon>
        <taxon>Cichorieae</taxon>
        <taxon>Lactucinae</taxon>
        <taxon>Lactuca</taxon>
    </lineage>
</organism>
<keyword evidence="3" id="KW-1185">Reference proteome</keyword>
<protein>
    <submittedName>
        <fullName evidence="2">Uncharacterized protein</fullName>
    </submittedName>
</protein>
<dbReference type="EMBL" id="NBSK02000001">
    <property type="protein sequence ID" value="KAJ0227289.1"/>
    <property type="molecule type" value="Genomic_DNA"/>
</dbReference>
<dbReference type="AlphaFoldDB" id="A0A9R1XVF2"/>
<evidence type="ECO:0000256" key="1">
    <source>
        <dbReference type="SAM" id="MobiDB-lite"/>
    </source>
</evidence>